<dbReference type="InterPro" id="IPR000639">
    <property type="entry name" value="Epox_hydrolase-like"/>
</dbReference>
<dbReference type="InterPro" id="IPR029058">
    <property type="entry name" value="AB_hydrolase_fold"/>
</dbReference>
<dbReference type="GO" id="GO:0016787">
    <property type="term" value="F:hydrolase activity"/>
    <property type="evidence" value="ECO:0007669"/>
    <property type="project" value="UniProtKB-KW"/>
</dbReference>
<evidence type="ECO:0000256" key="1">
    <source>
        <dbReference type="ARBA" id="ARBA00022801"/>
    </source>
</evidence>
<keyword evidence="4" id="KW-1185">Reference proteome</keyword>
<dbReference type="PRINTS" id="PR00111">
    <property type="entry name" value="ABHYDROLASE"/>
</dbReference>
<comment type="caution">
    <text evidence="3">The sequence shown here is derived from an EMBL/GenBank/DDBJ whole genome shotgun (WGS) entry which is preliminary data.</text>
</comment>
<evidence type="ECO:0000313" key="4">
    <source>
        <dbReference type="Proteomes" id="UP001596977"/>
    </source>
</evidence>
<dbReference type="Gene3D" id="3.40.50.1820">
    <property type="entry name" value="alpha/beta hydrolase"/>
    <property type="match status" value="1"/>
</dbReference>
<dbReference type="RefSeq" id="WP_264945517.1">
    <property type="nucleotide sequence ID" value="NZ_JAPDRA010000008.1"/>
</dbReference>
<dbReference type="SUPFAM" id="SSF53474">
    <property type="entry name" value="alpha/beta-Hydrolases"/>
    <property type="match status" value="1"/>
</dbReference>
<organism evidence="3 4">
    <name type="scientific">Sphingomonas canadensis</name>
    <dbReference type="NCBI Taxonomy" id="1219257"/>
    <lineage>
        <taxon>Bacteria</taxon>
        <taxon>Pseudomonadati</taxon>
        <taxon>Pseudomonadota</taxon>
        <taxon>Alphaproteobacteria</taxon>
        <taxon>Sphingomonadales</taxon>
        <taxon>Sphingomonadaceae</taxon>
        <taxon>Sphingomonas</taxon>
    </lineage>
</organism>
<dbReference type="InterPro" id="IPR000073">
    <property type="entry name" value="AB_hydrolase_1"/>
</dbReference>
<evidence type="ECO:0000259" key="2">
    <source>
        <dbReference type="Pfam" id="PF00561"/>
    </source>
</evidence>
<gene>
    <name evidence="3" type="ORF">ACFQ1E_15025</name>
</gene>
<reference evidence="4" key="1">
    <citation type="journal article" date="2019" name="Int. J. Syst. Evol. Microbiol.">
        <title>The Global Catalogue of Microorganisms (GCM) 10K type strain sequencing project: providing services to taxonomists for standard genome sequencing and annotation.</title>
        <authorList>
            <consortium name="The Broad Institute Genomics Platform"/>
            <consortium name="The Broad Institute Genome Sequencing Center for Infectious Disease"/>
            <person name="Wu L."/>
            <person name="Ma J."/>
        </authorList>
    </citation>
    <scope>NUCLEOTIDE SEQUENCE [LARGE SCALE GENOMIC DNA]</scope>
    <source>
        <strain evidence="4">CCUG 62982</strain>
    </source>
</reference>
<keyword evidence="1 3" id="KW-0378">Hydrolase</keyword>
<name>A0ABW3HDC3_9SPHN</name>
<protein>
    <submittedName>
        <fullName evidence="3">Alpha/beta fold hydrolase</fullName>
    </submittedName>
</protein>
<accession>A0ABW3HDC3</accession>
<dbReference type="Proteomes" id="UP001596977">
    <property type="component" value="Unassembled WGS sequence"/>
</dbReference>
<dbReference type="PANTHER" id="PTHR43329">
    <property type="entry name" value="EPOXIDE HYDROLASE"/>
    <property type="match status" value="1"/>
</dbReference>
<sequence>MELQRVALSTGVELDVASAGDPAAPAMIFLHGFPESHRTWRHQMADLSRDHFVIAPDQRGFARSSKPEGVEEYAPAKTVADLFALADHFGIRGFTLVGHDWGGAIAWIAALQNPQRVRRLIILNAPHPLVFQRSMFDGSGQREASQYIRAFRNPDLEKHIAAIGVEGFFDTTFVKHADPALMADERAAYLDQWSQPGAMTAMLNWYRASTVVVPATGEEATPPGWLDGPFPPLTQPVLVIWGMKDGALLPVQLDGLDAVVDDLTVVRIADAGHFVTWEKPAPVNAAIREWLAVKGDG</sequence>
<feature type="domain" description="AB hydrolase-1" evidence="2">
    <location>
        <begin position="25"/>
        <end position="280"/>
    </location>
</feature>
<dbReference type="Pfam" id="PF00561">
    <property type="entry name" value="Abhydrolase_1"/>
    <property type="match status" value="1"/>
</dbReference>
<proteinExistence type="predicted"/>
<evidence type="ECO:0000313" key="3">
    <source>
        <dbReference type="EMBL" id="MFD0947661.1"/>
    </source>
</evidence>
<dbReference type="EMBL" id="JBHTJG010000008">
    <property type="protein sequence ID" value="MFD0947661.1"/>
    <property type="molecule type" value="Genomic_DNA"/>
</dbReference>
<dbReference type="PRINTS" id="PR00412">
    <property type="entry name" value="EPOXHYDRLASE"/>
</dbReference>